<sequence>MAWRIDESVIRGEIDNRTRGRVTGRIWFVGRAEPVELDLAGNAWRDLAGRRLEFVNPTPKADPHLVGLAVRQSGVIGDCTASRKVKVPDIPMDQIGEYYAAKKPWTWHWGNSLYLEWFSATNGRVVIESVSFQLTIAPEIAWEMTAAEEEQQRRANAEAMSGFMEKLDAALSADPAVPDDAATEASHAADSGATEAELDSERPLSEAEAEQMHEESERLVDRIQARLEREGDEADFAQIIREELERRRRERGEAPPTAEDEAQRAEWLDEMNRASEALEYDADSAPGPRPEHRHPVAEQAYALTVRLMQEPDARGWIPAEAGEEYPLVDLAVATSKASAKLAGALNGEDWPPPVDFCATHLVRLKRARGYFDDALLAAECCLQQQLGDPAWIQQVQRELTSLAHACDALIGELRALLERGFD</sequence>
<dbReference type="Proteomes" id="UP000007013">
    <property type="component" value="Chromosome"/>
</dbReference>
<evidence type="ECO:0000313" key="2">
    <source>
        <dbReference type="EMBL" id="ACB74281.1"/>
    </source>
</evidence>
<dbReference type="KEGG" id="ote:Oter_0993"/>
<dbReference type="HOGENOM" id="CLU_737580_0_0_0"/>
<dbReference type="AlphaFoldDB" id="B1ZXQ9"/>
<reference evidence="2 3" key="1">
    <citation type="journal article" date="2011" name="J. Bacteriol.">
        <title>Genome sequence of the verrucomicrobium Opitutus terrae PB90-1, an abundant inhabitant of rice paddy soil ecosystems.</title>
        <authorList>
            <person name="van Passel M.W."/>
            <person name="Kant R."/>
            <person name="Palva A."/>
            <person name="Copeland A."/>
            <person name="Lucas S."/>
            <person name="Lapidus A."/>
            <person name="Glavina del Rio T."/>
            <person name="Pitluck S."/>
            <person name="Goltsman E."/>
            <person name="Clum A."/>
            <person name="Sun H."/>
            <person name="Schmutz J."/>
            <person name="Larimer F.W."/>
            <person name="Land M.L."/>
            <person name="Hauser L."/>
            <person name="Kyrpides N."/>
            <person name="Mikhailova N."/>
            <person name="Richardson P.P."/>
            <person name="Janssen P.H."/>
            <person name="de Vos W.M."/>
            <person name="Smidt H."/>
        </authorList>
    </citation>
    <scope>NUCLEOTIDE SEQUENCE [LARGE SCALE GENOMIC DNA]</scope>
    <source>
        <strain evidence="3">DSM 11246 / JCM 15787 / PB90-1</strain>
    </source>
</reference>
<feature type="compositionally biased region" description="Basic and acidic residues" evidence="1">
    <location>
        <begin position="199"/>
        <end position="217"/>
    </location>
</feature>
<dbReference type="RefSeq" id="WP_012373819.1">
    <property type="nucleotide sequence ID" value="NC_010571.1"/>
</dbReference>
<evidence type="ECO:0000256" key="1">
    <source>
        <dbReference type="SAM" id="MobiDB-lite"/>
    </source>
</evidence>
<keyword evidence="3" id="KW-1185">Reference proteome</keyword>
<dbReference type="EMBL" id="CP001032">
    <property type="protein sequence ID" value="ACB74281.1"/>
    <property type="molecule type" value="Genomic_DNA"/>
</dbReference>
<proteinExistence type="predicted"/>
<feature type="region of interest" description="Disordered" evidence="1">
    <location>
        <begin position="175"/>
        <end position="217"/>
    </location>
</feature>
<organism evidence="2 3">
    <name type="scientific">Opitutus terrae (strain DSM 11246 / JCM 15787 / PB90-1)</name>
    <dbReference type="NCBI Taxonomy" id="452637"/>
    <lineage>
        <taxon>Bacteria</taxon>
        <taxon>Pseudomonadati</taxon>
        <taxon>Verrucomicrobiota</taxon>
        <taxon>Opitutia</taxon>
        <taxon>Opitutales</taxon>
        <taxon>Opitutaceae</taxon>
        <taxon>Opitutus</taxon>
    </lineage>
</organism>
<dbReference type="OrthoDB" id="198200at2"/>
<dbReference type="eggNOG" id="ENOG5032WTG">
    <property type="taxonomic scope" value="Bacteria"/>
</dbReference>
<accession>B1ZXQ9</accession>
<name>B1ZXQ9_OPITP</name>
<gene>
    <name evidence="2" type="ordered locus">Oter_0993</name>
</gene>
<evidence type="ECO:0000313" key="3">
    <source>
        <dbReference type="Proteomes" id="UP000007013"/>
    </source>
</evidence>
<protein>
    <submittedName>
        <fullName evidence="2">Uncharacterized protein</fullName>
    </submittedName>
</protein>